<dbReference type="Gene3D" id="3.60.15.10">
    <property type="entry name" value="Ribonuclease Z/Hydroxyacylglutathione hydrolase-like"/>
    <property type="match status" value="1"/>
</dbReference>
<accession>A0A0F9JV20</accession>
<dbReference type="InterPro" id="IPR036866">
    <property type="entry name" value="RibonucZ/Hydroxyglut_hydro"/>
</dbReference>
<dbReference type="SUPFAM" id="SSF56281">
    <property type="entry name" value="Metallo-hydrolase/oxidoreductase"/>
    <property type="match status" value="1"/>
</dbReference>
<evidence type="ECO:0000259" key="1">
    <source>
        <dbReference type="SMART" id="SM00849"/>
    </source>
</evidence>
<dbReference type="PANTHER" id="PTHR47619">
    <property type="entry name" value="METALLO-HYDROLASE YYCJ-RELATED"/>
    <property type="match status" value="1"/>
</dbReference>
<sequence length="237" mass="26407">MKFVSHYSSSHGNFYSVHEDGSALGLECGVSITRMQRALHPLGLTVAGLDGILLTHSHGDHARAAHKVVQAGVPLWASTETLEALHLGRPWARPVRPRRRQAVGAWQVLPFTVEHDAPGSLGFLVLSPSGEKLLFTMDTAFIPHRFVGLTVIAMECNFSTEQLRASHHFKRHRVLRHHMSVERLVQFLVQVDMATVREIHLLHVSNDLGDPAMFRQVVEQATGRPVFVAERQATDKC</sequence>
<dbReference type="InterPro" id="IPR001279">
    <property type="entry name" value="Metallo-B-lactamas"/>
</dbReference>
<gene>
    <name evidence="2" type="ORF">LCGC14_1713280</name>
</gene>
<dbReference type="InterPro" id="IPR052533">
    <property type="entry name" value="WalJ/YycJ-like"/>
</dbReference>
<dbReference type="EMBL" id="LAZR01015313">
    <property type="protein sequence ID" value="KKM13728.1"/>
    <property type="molecule type" value="Genomic_DNA"/>
</dbReference>
<proteinExistence type="predicted"/>
<comment type="caution">
    <text evidence="2">The sequence shown here is derived from an EMBL/GenBank/DDBJ whole genome shotgun (WGS) entry which is preliminary data.</text>
</comment>
<dbReference type="AlphaFoldDB" id="A0A0F9JV20"/>
<protein>
    <recommendedName>
        <fullName evidence="1">Metallo-beta-lactamase domain-containing protein</fullName>
    </recommendedName>
</protein>
<dbReference type="PANTHER" id="PTHR47619:SF1">
    <property type="entry name" value="EXODEOXYRIBONUCLEASE WALJ"/>
    <property type="match status" value="1"/>
</dbReference>
<feature type="domain" description="Metallo-beta-lactamase" evidence="1">
    <location>
        <begin position="11"/>
        <end position="178"/>
    </location>
</feature>
<dbReference type="SMART" id="SM00849">
    <property type="entry name" value="Lactamase_B"/>
    <property type="match status" value="1"/>
</dbReference>
<dbReference type="Pfam" id="PF12706">
    <property type="entry name" value="Lactamase_B_2"/>
    <property type="match status" value="1"/>
</dbReference>
<organism evidence="2">
    <name type="scientific">marine sediment metagenome</name>
    <dbReference type="NCBI Taxonomy" id="412755"/>
    <lineage>
        <taxon>unclassified sequences</taxon>
        <taxon>metagenomes</taxon>
        <taxon>ecological metagenomes</taxon>
    </lineage>
</organism>
<reference evidence="2" key="1">
    <citation type="journal article" date="2015" name="Nature">
        <title>Complex archaea that bridge the gap between prokaryotes and eukaryotes.</title>
        <authorList>
            <person name="Spang A."/>
            <person name="Saw J.H."/>
            <person name="Jorgensen S.L."/>
            <person name="Zaremba-Niedzwiedzka K."/>
            <person name="Martijn J."/>
            <person name="Lind A.E."/>
            <person name="van Eijk R."/>
            <person name="Schleper C."/>
            <person name="Guy L."/>
            <person name="Ettema T.J."/>
        </authorList>
    </citation>
    <scope>NUCLEOTIDE SEQUENCE</scope>
</reference>
<evidence type="ECO:0000313" key="2">
    <source>
        <dbReference type="EMBL" id="KKM13728.1"/>
    </source>
</evidence>
<name>A0A0F9JV20_9ZZZZ</name>